<accession>A0A921HSG7</accession>
<dbReference type="Proteomes" id="UP000747013">
    <property type="component" value="Unassembled WGS sequence"/>
</dbReference>
<name>A0A921HSG7_9LACO</name>
<comment type="caution">
    <text evidence="1">The sequence shown here is derived from an EMBL/GenBank/DDBJ whole genome shotgun (WGS) entry which is preliminary data.</text>
</comment>
<dbReference type="AlphaFoldDB" id="A0A921HSG7"/>
<reference evidence="1" key="2">
    <citation type="submission" date="2021-09" db="EMBL/GenBank/DDBJ databases">
        <authorList>
            <person name="Gilroy R."/>
        </authorList>
    </citation>
    <scope>NUCLEOTIDE SEQUENCE</scope>
    <source>
        <strain evidence="1">7886</strain>
    </source>
</reference>
<reference evidence="1" key="1">
    <citation type="journal article" date="2021" name="PeerJ">
        <title>Extensive microbial diversity within the chicken gut microbiome revealed by metagenomics and culture.</title>
        <authorList>
            <person name="Gilroy R."/>
            <person name="Ravi A."/>
            <person name="Getino M."/>
            <person name="Pursley I."/>
            <person name="Horton D.L."/>
            <person name="Alikhan N.F."/>
            <person name="Baker D."/>
            <person name="Gharbi K."/>
            <person name="Hall N."/>
            <person name="Watson M."/>
            <person name="Adriaenssens E.M."/>
            <person name="Foster-Nyarko E."/>
            <person name="Jarju S."/>
            <person name="Secka A."/>
            <person name="Antonio M."/>
            <person name="Oren A."/>
            <person name="Chaudhuri R.R."/>
            <person name="La Ragione R."/>
            <person name="Hildebrand F."/>
            <person name="Pallen M.J."/>
        </authorList>
    </citation>
    <scope>NUCLEOTIDE SEQUENCE</scope>
    <source>
        <strain evidence="1">7886</strain>
    </source>
</reference>
<evidence type="ECO:0000313" key="2">
    <source>
        <dbReference type="Proteomes" id="UP000747013"/>
    </source>
</evidence>
<organism evidence="1 2">
    <name type="scientific">Companilactobacillus farciminis</name>
    <dbReference type="NCBI Taxonomy" id="1612"/>
    <lineage>
        <taxon>Bacteria</taxon>
        <taxon>Bacillati</taxon>
        <taxon>Bacillota</taxon>
        <taxon>Bacilli</taxon>
        <taxon>Lactobacillales</taxon>
        <taxon>Lactobacillaceae</taxon>
        <taxon>Companilactobacillus</taxon>
    </lineage>
</organism>
<sequence length="88" mass="9829">MKLNFESLAIGLAFFLALINLIYAFHVGNRVNSSYKDVELSEINLPTGPSKKEFKPISDYLSSKGMSDQAINGLRDNMNVDNKSDEEN</sequence>
<dbReference type="EMBL" id="DYWC01000143">
    <property type="protein sequence ID" value="HJF87062.1"/>
    <property type="molecule type" value="Genomic_DNA"/>
</dbReference>
<gene>
    <name evidence="1" type="ORF">K8V88_06455</name>
</gene>
<proteinExistence type="predicted"/>
<evidence type="ECO:0000313" key="1">
    <source>
        <dbReference type="EMBL" id="HJF87062.1"/>
    </source>
</evidence>
<protein>
    <submittedName>
        <fullName evidence="1">Uncharacterized protein</fullName>
    </submittedName>
</protein>